<dbReference type="HOGENOM" id="CLU_006229_4_5_14"/>
<dbReference type="EMBL" id="CP009770">
    <property type="protein sequence ID" value="AJQ45591.1"/>
    <property type="molecule type" value="Genomic_DNA"/>
</dbReference>
<dbReference type="PATRIC" id="fig|42094.4.peg.695"/>
<evidence type="ECO:0000313" key="1">
    <source>
        <dbReference type="EMBL" id="AJQ45591.1"/>
    </source>
</evidence>
<dbReference type="Pfam" id="PF13177">
    <property type="entry name" value="DNA_pol3_delta2"/>
    <property type="match status" value="1"/>
</dbReference>
<name>A0A0C5RCE7_9BACT</name>
<dbReference type="Proteomes" id="UP000032261">
    <property type="component" value="Chromosome"/>
</dbReference>
<sequence length="262" mass="30433">MISHANLLILNQAANQIAYLKEQLIEVIKTKTNNDLDLYINKINNDQYLDLVILDGASLKKQDLIDLQNRFNNPGLESIDVKFYLIKNIEQASKIVLNSLLKFVEEPPSNTFAFFSCKDVNKVLLTLRSRCNLFQLKADYETFNKYLNQLEVYNTYNLDLKAIFTNLEDLDELINSSSIKVIFDCFNVFVNNTNLLDQLKFVDIIKDFSALMINYLISLLLSLDLSIKQKEALLNLANKNNKVLINKNVFFTLLWNIMNWRK</sequence>
<proteinExistence type="predicted"/>
<evidence type="ECO:0008006" key="3">
    <source>
        <dbReference type="Google" id="ProtNLM"/>
    </source>
</evidence>
<accession>A0A0C5RCE7</accession>
<dbReference type="InterPro" id="IPR027417">
    <property type="entry name" value="P-loop_NTPase"/>
</dbReference>
<gene>
    <name evidence="1" type="ORF">JM47_03505</name>
</gene>
<organism evidence="1 2">
    <name type="scientific">Ureaplasma diversum</name>
    <dbReference type="NCBI Taxonomy" id="42094"/>
    <lineage>
        <taxon>Bacteria</taxon>
        <taxon>Bacillati</taxon>
        <taxon>Mycoplasmatota</taxon>
        <taxon>Mycoplasmoidales</taxon>
        <taxon>Mycoplasmoidaceae</taxon>
        <taxon>Ureaplasma</taxon>
    </lineage>
</organism>
<protein>
    <recommendedName>
        <fullName evidence="3">DNA polymerase III subunit delta</fullName>
    </recommendedName>
</protein>
<dbReference type="Gene3D" id="3.40.50.300">
    <property type="entry name" value="P-loop containing nucleotide triphosphate hydrolases"/>
    <property type="match status" value="1"/>
</dbReference>
<dbReference type="RefSeq" id="WP_208894989.1">
    <property type="nucleotide sequence ID" value="NZ_CP009770.1"/>
</dbReference>
<dbReference type="SUPFAM" id="SSF52540">
    <property type="entry name" value="P-loop containing nucleoside triphosphate hydrolases"/>
    <property type="match status" value="1"/>
</dbReference>
<reference evidence="1 2" key="1">
    <citation type="journal article" date="2015" name="Genome Announc.">
        <title>Genome Sequence of Ureaplasma diversum Strain ATCC 49782.</title>
        <authorList>
            <person name="Marques L.M."/>
            <person name="Guimaraes A.M."/>
            <person name="Martins H.B."/>
            <person name="Rezende I.S."/>
            <person name="Barbosa M.S."/>
            <person name="Campos G.B."/>
            <person name="do Nascimento N.C."/>
            <person name="Dos Santos A.P."/>
            <person name="Amorim A.T."/>
            <person name="Santos V.M."/>
            <person name="Messick J.B."/>
            <person name="Timenetsky J."/>
        </authorList>
    </citation>
    <scope>NUCLEOTIDE SEQUENCE [LARGE SCALE GENOMIC DNA]</scope>
    <source>
        <strain evidence="1 2">ATCC 49782</strain>
    </source>
</reference>
<dbReference type="KEGG" id="ude:JM47_03505"/>
<dbReference type="STRING" id="42094.JM47_03505"/>
<dbReference type="AlphaFoldDB" id="A0A0C5RCE7"/>
<evidence type="ECO:0000313" key="2">
    <source>
        <dbReference type="Proteomes" id="UP000032261"/>
    </source>
</evidence>